<keyword evidence="3 8" id="KW-0964">Secreted</keyword>
<feature type="non-terminal residue" evidence="10">
    <location>
        <position position="207"/>
    </location>
</feature>
<dbReference type="SUPFAM" id="SSF50353">
    <property type="entry name" value="Cytokine"/>
    <property type="match status" value="1"/>
</dbReference>
<dbReference type="PROSITE" id="PS00253">
    <property type="entry name" value="INTERLEUKIN_1"/>
    <property type="match status" value="1"/>
</dbReference>
<dbReference type="InterPro" id="IPR000975">
    <property type="entry name" value="IL-1_fam"/>
</dbReference>
<evidence type="ECO:0000256" key="3">
    <source>
        <dbReference type="ARBA" id="ARBA00022525"/>
    </source>
</evidence>
<dbReference type="Pfam" id="PF00340">
    <property type="entry name" value="IL1"/>
    <property type="match status" value="1"/>
</dbReference>
<keyword evidence="11" id="KW-1185">Reference proteome</keyword>
<dbReference type="GO" id="GO:0019221">
    <property type="term" value="P:cytokine-mediated signaling pathway"/>
    <property type="evidence" value="ECO:0007669"/>
    <property type="project" value="TreeGrafter"/>
</dbReference>
<feature type="compositionally biased region" description="Low complexity" evidence="9">
    <location>
        <begin position="8"/>
        <end position="17"/>
    </location>
</feature>
<dbReference type="GO" id="GO:0005615">
    <property type="term" value="C:extracellular space"/>
    <property type="evidence" value="ECO:0007669"/>
    <property type="project" value="InterPro"/>
</dbReference>
<sequence length="207" mass="23032">PPHSRQDTTGTGHTSTTMAFQPGAASGGRPSEPRGNQDKDMKDLSDRFSMNEDGSVTILDLPKPFIFTLRDAKQKVVRLQSKNLVAEASNSDPEKLSVVPNRFIQGKQYPIILGVQEGKSCLSCGTSAEPTLQLEDKNIMDLFADKEQAARFTFHNIPEGSTHRFESAAYPGWFLCTSQKSSEPIRITNRTGETEITEFYFKRILTE</sequence>
<evidence type="ECO:0000256" key="1">
    <source>
        <dbReference type="ARBA" id="ARBA00004613"/>
    </source>
</evidence>
<dbReference type="Gene3D" id="2.80.10.50">
    <property type="match status" value="1"/>
</dbReference>
<comment type="subcellular location">
    <subcellularLocation>
        <location evidence="1 8">Secreted</location>
    </subcellularLocation>
</comment>
<evidence type="ECO:0000256" key="7">
    <source>
        <dbReference type="ARBA" id="ARBA00034096"/>
    </source>
</evidence>
<accession>A0A9D3XBI6</accession>
<dbReference type="InterPro" id="IPR008996">
    <property type="entry name" value="IL1/FGF"/>
</dbReference>
<proteinExistence type="inferred from homology"/>
<dbReference type="GO" id="GO:0005149">
    <property type="term" value="F:interleukin-1 receptor binding"/>
    <property type="evidence" value="ECO:0007669"/>
    <property type="project" value="UniProtKB-UniRule"/>
</dbReference>
<gene>
    <name evidence="10" type="ORF">KIL84_012361</name>
</gene>
<evidence type="ECO:0000256" key="5">
    <source>
        <dbReference type="ARBA" id="ARBA00023157"/>
    </source>
</evidence>
<feature type="region of interest" description="Disordered" evidence="9">
    <location>
        <begin position="1"/>
        <end position="48"/>
    </location>
</feature>
<evidence type="ECO:0000256" key="8">
    <source>
        <dbReference type="RuleBase" id="RU003753"/>
    </source>
</evidence>
<protein>
    <recommendedName>
        <fullName evidence="8">Interleukin-1</fullName>
    </recommendedName>
</protein>
<dbReference type="SMART" id="SM00125">
    <property type="entry name" value="IL1"/>
    <property type="match status" value="1"/>
</dbReference>
<name>A0A9D3XBI6_9SAUR</name>
<keyword evidence="5" id="KW-1015">Disulfide bond</keyword>
<dbReference type="Proteomes" id="UP000827986">
    <property type="component" value="Unassembled WGS sequence"/>
</dbReference>
<dbReference type="FunFam" id="2.80.10.50:FF:000013">
    <property type="entry name" value="Interleukin-1"/>
    <property type="match status" value="1"/>
</dbReference>
<dbReference type="InterPro" id="IPR020877">
    <property type="entry name" value="IL-1_CS"/>
</dbReference>
<evidence type="ECO:0000256" key="4">
    <source>
        <dbReference type="ARBA" id="ARBA00022729"/>
    </source>
</evidence>
<evidence type="ECO:0000256" key="9">
    <source>
        <dbReference type="SAM" id="MobiDB-lite"/>
    </source>
</evidence>
<dbReference type="GO" id="GO:0071222">
    <property type="term" value="P:cellular response to lipopolysaccharide"/>
    <property type="evidence" value="ECO:0007669"/>
    <property type="project" value="TreeGrafter"/>
</dbReference>
<keyword evidence="6" id="KW-0325">Glycoprotein</keyword>
<dbReference type="PRINTS" id="PR01360">
    <property type="entry name" value="INTRLEUKIN1X"/>
</dbReference>
<dbReference type="GO" id="GO:0010628">
    <property type="term" value="P:positive regulation of gene expression"/>
    <property type="evidence" value="ECO:0007669"/>
    <property type="project" value="TreeGrafter"/>
</dbReference>
<comment type="similarity">
    <text evidence="2 8">Belongs to the IL-1 family.</text>
</comment>
<dbReference type="EMBL" id="JAHDVG010000474">
    <property type="protein sequence ID" value="KAH1178659.1"/>
    <property type="molecule type" value="Genomic_DNA"/>
</dbReference>
<keyword evidence="4" id="KW-0732">Signal</keyword>
<comment type="caution">
    <text evidence="10">The sequence shown here is derived from an EMBL/GenBank/DDBJ whole genome shotgun (WGS) entry which is preliminary data.</text>
</comment>
<dbReference type="GO" id="GO:0002437">
    <property type="term" value="P:inflammatory response to antigenic stimulus"/>
    <property type="evidence" value="ECO:0007669"/>
    <property type="project" value="TreeGrafter"/>
</dbReference>
<feature type="compositionally biased region" description="Basic and acidic residues" evidence="9">
    <location>
        <begin position="31"/>
        <end position="48"/>
    </location>
</feature>
<organism evidence="10 11">
    <name type="scientific">Mauremys mutica</name>
    <name type="common">yellowpond turtle</name>
    <dbReference type="NCBI Taxonomy" id="74926"/>
    <lineage>
        <taxon>Eukaryota</taxon>
        <taxon>Metazoa</taxon>
        <taxon>Chordata</taxon>
        <taxon>Craniata</taxon>
        <taxon>Vertebrata</taxon>
        <taxon>Euteleostomi</taxon>
        <taxon>Archelosauria</taxon>
        <taxon>Testudinata</taxon>
        <taxon>Testudines</taxon>
        <taxon>Cryptodira</taxon>
        <taxon>Durocryptodira</taxon>
        <taxon>Testudinoidea</taxon>
        <taxon>Geoemydidae</taxon>
        <taxon>Geoemydinae</taxon>
        <taxon>Mauremys</taxon>
    </lineage>
</organism>
<dbReference type="PANTHER" id="PTHR10078">
    <property type="entry name" value="INTERLEUKIN-1 FAMILY MEMBER"/>
    <property type="match status" value="1"/>
</dbReference>
<dbReference type="GO" id="GO:0005125">
    <property type="term" value="F:cytokine activity"/>
    <property type="evidence" value="ECO:0007669"/>
    <property type="project" value="UniProtKB-UniRule"/>
</dbReference>
<dbReference type="AlphaFoldDB" id="A0A9D3XBI6"/>
<dbReference type="PRINTS" id="PR00264">
    <property type="entry name" value="INTERLEUKIN1"/>
</dbReference>
<dbReference type="InterPro" id="IPR003297">
    <property type="entry name" value="IL-1RA/IL-36"/>
</dbReference>
<comment type="function">
    <text evidence="7">Anti-inflammatory antagonist of interleukin-1 family of proinflammatory cytokines such as interleukin-1beta/IL1B and interleukin-1alpha/IL1A. Protects from immune dysregulation and uncontrolled systemic inflammation triggered by IL1 for a range of innate stimulatory agents such as pathogens.</text>
</comment>
<evidence type="ECO:0000313" key="10">
    <source>
        <dbReference type="EMBL" id="KAH1178659.1"/>
    </source>
</evidence>
<evidence type="ECO:0000313" key="11">
    <source>
        <dbReference type="Proteomes" id="UP000827986"/>
    </source>
</evidence>
<reference evidence="10" key="1">
    <citation type="submission" date="2021-09" db="EMBL/GenBank/DDBJ databases">
        <title>The genome of Mauremys mutica provides insights into the evolution of semi-aquatic lifestyle.</title>
        <authorList>
            <person name="Gong S."/>
            <person name="Gao Y."/>
        </authorList>
    </citation>
    <scope>NUCLEOTIDE SEQUENCE</scope>
    <source>
        <strain evidence="10">MM-2020</strain>
        <tissue evidence="10">Muscle</tissue>
    </source>
</reference>
<evidence type="ECO:0000256" key="2">
    <source>
        <dbReference type="ARBA" id="ARBA00010448"/>
    </source>
</evidence>
<evidence type="ECO:0000256" key="6">
    <source>
        <dbReference type="ARBA" id="ARBA00023180"/>
    </source>
</evidence>
<dbReference type="PANTHER" id="PTHR10078:SF28">
    <property type="entry name" value="INTERLEUKIN-1 RECEPTOR ANTAGONIST PROTEIN"/>
    <property type="match status" value="1"/>
</dbReference>